<protein>
    <submittedName>
        <fullName evidence="1">Uncharacterized protein</fullName>
    </submittedName>
</protein>
<proteinExistence type="predicted"/>
<name>A0A5M5ZU74_9BACT</name>
<organism evidence="1 2">
    <name type="scientific">Phocaeicola dorei</name>
    <dbReference type="NCBI Taxonomy" id="357276"/>
    <lineage>
        <taxon>Bacteria</taxon>
        <taxon>Pseudomonadati</taxon>
        <taxon>Bacteroidota</taxon>
        <taxon>Bacteroidia</taxon>
        <taxon>Bacteroidales</taxon>
        <taxon>Bacteroidaceae</taxon>
        <taxon>Phocaeicola</taxon>
    </lineage>
</organism>
<evidence type="ECO:0000313" key="1">
    <source>
        <dbReference type="EMBL" id="KAA5383294.1"/>
    </source>
</evidence>
<reference evidence="1 2" key="1">
    <citation type="journal article" date="2019" name="Nat. Med.">
        <title>A library of human gut bacterial isolates paired with longitudinal multiomics data enables mechanistic microbiome research.</title>
        <authorList>
            <person name="Poyet M."/>
            <person name="Groussin M."/>
            <person name="Gibbons S.M."/>
            <person name="Avila-Pacheco J."/>
            <person name="Jiang X."/>
            <person name="Kearney S.M."/>
            <person name="Perrotta A.R."/>
            <person name="Berdy B."/>
            <person name="Zhao S."/>
            <person name="Lieberman T.D."/>
            <person name="Swanson P.K."/>
            <person name="Smith M."/>
            <person name="Roesemann S."/>
            <person name="Alexander J.E."/>
            <person name="Rich S.A."/>
            <person name="Livny J."/>
            <person name="Vlamakis H."/>
            <person name="Clish C."/>
            <person name="Bullock K."/>
            <person name="Deik A."/>
            <person name="Scott J."/>
            <person name="Pierce K.A."/>
            <person name="Xavier R.J."/>
            <person name="Alm E.J."/>
        </authorList>
    </citation>
    <scope>NUCLEOTIDE SEQUENCE [LARGE SCALE GENOMIC DNA]</scope>
    <source>
        <strain evidence="1 2">BIOML-A5</strain>
    </source>
</reference>
<dbReference type="Proteomes" id="UP000347681">
    <property type="component" value="Unassembled WGS sequence"/>
</dbReference>
<evidence type="ECO:0000313" key="2">
    <source>
        <dbReference type="Proteomes" id="UP000347681"/>
    </source>
</evidence>
<sequence>MKRPAHGAFSGKSDSSGSSFAKLCGGGFRVRSGISSQKIRTFFKKIKNFQKKIKNFQKKIKSFFKNVLIFLPLPEIPGTLRSHSIEVQTLYTHFLR</sequence>
<accession>A0A5M5ZU74</accession>
<dbReference type="AlphaFoldDB" id="A0A5M5ZU74"/>
<dbReference type="EMBL" id="VVZB01000004">
    <property type="protein sequence ID" value="KAA5383294.1"/>
    <property type="molecule type" value="Genomic_DNA"/>
</dbReference>
<comment type="caution">
    <text evidence="1">The sequence shown here is derived from an EMBL/GenBank/DDBJ whole genome shotgun (WGS) entry which is preliminary data.</text>
</comment>
<gene>
    <name evidence="1" type="ORF">F2Y61_10690</name>
</gene>